<evidence type="ECO:0000256" key="1">
    <source>
        <dbReference type="ARBA" id="ARBA00010702"/>
    </source>
</evidence>
<keyword evidence="3" id="KW-0479">Metal-binding</keyword>
<feature type="binding site" evidence="3">
    <location>
        <position position="280"/>
    </location>
    <ligand>
        <name>Mg(2+)</name>
        <dbReference type="ChEBI" id="CHEBI:18420"/>
        <label>1</label>
    </ligand>
</feature>
<keyword evidence="3" id="KW-0460">Magnesium</keyword>
<feature type="binding site" evidence="3">
    <location>
        <position position="282"/>
    </location>
    <ligand>
        <name>Mg(2+)</name>
        <dbReference type="ChEBI" id="CHEBI:18420"/>
        <label>1</label>
    </ligand>
</feature>
<name>A0A4Q8AEB9_9MICC</name>
<organism evidence="4 5">
    <name type="scientific">Zhihengliuella halotolerans</name>
    <dbReference type="NCBI Taxonomy" id="370736"/>
    <lineage>
        <taxon>Bacteria</taxon>
        <taxon>Bacillati</taxon>
        <taxon>Actinomycetota</taxon>
        <taxon>Actinomycetes</taxon>
        <taxon>Micrococcales</taxon>
        <taxon>Micrococcaceae</taxon>
        <taxon>Zhihengliuella</taxon>
    </lineage>
</organism>
<dbReference type="PANTHER" id="PTHR16222">
    <property type="entry name" value="ADP-RIBOSYLGLYCOHYDROLASE"/>
    <property type="match status" value="1"/>
</dbReference>
<keyword evidence="5" id="KW-1185">Reference proteome</keyword>
<dbReference type="GO" id="GO:0016787">
    <property type="term" value="F:hydrolase activity"/>
    <property type="evidence" value="ECO:0007669"/>
    <property type="project" value="UniProtKB-KW"/>
</dbReference>
<sequence length="344" mass="35509">MDFENELLDRAAGTVLGLATGDALGAGYAAAPPHPAESAVEMIGGGPAGFAPGEWTDDAALAIVTALAFVDARGESSRRAQDLMVAGWWERAQHARSLGAQTRKVLASAARIAANDGRKTPTTADALVASQQYAQMTDLTGGNGSLVRTAPVALAHLAQPPSRAANAAVRISALTHVDQRANEACGIWTAAVHHAIHTGSADIRAGLEWLPSNSTTYWLGLIEEAERARPEDFPESGWVVHAFQAAWSAIHRSATGDFAIGAAAERVRAGLEAAVRAGNDTDAVGAIAGSLLGAAHGASALPPEWTRDLHGWPDATAADLVALAGDLASGGAREPQARRSRRAI</sequence>
<dbReference type="InterPro" id="IPR036705">
    <property type="entry name" value="Ribosyl_crysJ1_sf"/>
</dbReference>
<comment type="similarity">
    <text evidence="1">Belongs to the ADP-ribosylglycohydrolase family.</text>
</comment>
<protein>
    <submittedName>
        <fullName evidence="4">ADP-ribosylglycohydrolase</fullName>
    </submittedName>
</protein>
<dbReference type="AlphaFoldDB" id="A0A4Q8AEB9"/>
<keyword evidence="2 4" id="KW-0378">Hydrolase</keyword>
<feature type="binding site" evidence="3">
    <location>
        <position position="56"/>
    </location>
    <ligand>
        <name>Mg(2+)</name>
        <dbReference type="ChEBI" id="CHEBI:18420"/>
        <label>1</label>
    </ligand>
</feature>
<feature type="binding site" evidence="3">
    <location>
        <position position="58"/>
    </location>
    <ligand>
        <name>Mg(2+)</name>
        <dbReference type="ChEBI" id="CHEBI:18420"/>
        <label>1</label>
    </ligand>
</feature>
<dbReference type="InterPro" id="IPR005502">
    <property type="entry name" value="Ribosyl_crysJ1"/>
</dbReference>
<evidence type="ECO:0000256" key="2">
    <source>
        <dbReference type="ARBA" id="ARBA00022801"/>
    </source>
</evidence>
<dbReference type="Proteomes" id="UP000292685">
    <property type="component" value="Unassembled WGS sequence"/>
</dbReference>
<dbReference type="InterPro" id="IPR050792">
    <property type="entry name" value="ADP-ribosylglycohydrolase"/>
</dbReference>
<comment type="cofactor">
    <cofactor evidence="3">
        <name>Mg(2+)</name>
        <dbReference type="ChEBI" id="CHEBI:18420"/>
    </cofactor>
    <text evidence="3">Binds 2 magnesium ions per subunit.</text>
</comment>
<evidence type="ECO:0000256" key="3">
    <source>
        <dbReference type="PIRSR" id="PIRSR605502-1"/>
    </source>
</evidence>
<evidence type="ECO:0000313" key="5">
    <source>
        <dbReference type="Proteomes" id="UP000292685"/>
    </source>
</evidence>
<gene>
    <name evidence="4" type="ORF">EV380_2210</name>
</gene>
<dbReference type="EMBL" id="SHLA01000001">
    <property type="protein sequence ID" value="RZU62612.1"/>
    <property type="molecule type" value="Genomic_DNA"/>
</dbReference>
<feature type="binding site" evidence="3">
    <location>
        <position position="57"/>
    </location>
    <ligand>
        <name>Mg(2+)</name>
        <dbReference type="ChEBI" id="CHEBI:18420"/>
        <label>1</label>
    </ligand>
</feature>
<comment type="caution">
    <text evidence="4">The sequence shown here is derived from an EMBL/GenBank/DDBJ whole genome shotgun (WGS) entry which is preliminary data.</text>
</comment>
<reference evidence="4 5" key="1">
    <citation type="submission" date="2019-02" db="EMBL/GenBank/DDBJ databases">
        <title>Sequencing the genomes of 1000 actinobacteria strains.</title>
        <authorList>
            <person name="Klenk H.-P."/>
        </authorList>
    </citation>
    <scope>NUCLEOTIDE SEQUENCE [LARGE SCALE GENOMIC DNA]</scope>
    <source>
        <strain evidence="4 5">DSM 17364</strain>
    </source>
</reference>
<dbReference type="GO" id="GO:0046872">
    <property type="term" value="F:metal ion binding"/>
    <property type="evidence" value="ECO:0007669"/>
    <property type="project" value="UniProtKB-KW"/>
</dbReference>
<evidence type="ECO:0000313" key="4">
    <source>
        <dbReference type="EMBL" id="RZU62612.1"/>
    </source>
</evidence>
<proteinExistence type="inferred from homology"/>
<accession>A0A4Q8AEB9</accession>
<dbReference type="Pfam" id="PF03747">
    <property type="entry name" value="ADP_ribosyl_GH"/>
    <property type="match status" value="1"/>
</dbReference>
<dbReference type="Gene3D" id="1.10.4080.10">
    <property type="entry name" value="ADP-ribosylation/Crystallin J1"/>
    <property type="match status" value="1"/>
</dbReference>
<dbReference type="SUPFAM" id="SSF101478">
    <property type="entry name" value="ADP-ribosylglycohydrolase"/>
    <property type="match status" value="1"/>
</dbReference>
<dbReference type="PANTHER" id="PTHR16222:SF24">
    <property type="entry name" value="ADP-RIBOSYLHYDROLASE ARH3"/>
    <property type="match status" value="1"/>
</dbReference>
<dbReference type="RefSeq" id="WP_130451162.1">
    <property type="nucleotide sequence ID" value="NZ_SHLA01000001.1"/>
</dbReference>
<dbReference type="OrthoDB" id="9798107at2"/>